<gene>
    <name evidence="1" type="ORF">EHO60_02890</name>
</gene>
<name>A0A4R9GJC8_9LEPT</name>
<evidence type="ECO:0000313" key="2">
    <source>
        <dbReference type="Proteomes" id="UP000298458"/>
    </source>
</evidence>
<dbReference type="InterPro" id="IPR029069">
    <property type="entry name" value="HotDog_dom_sf"/>
</dbReference>
<dbReference type="Gene3D" id="3.10.129.10">
    <property type="entry name" value="Hotdog Thioesterase"/>
    <property type="match status" value="1"/>
</dbReference>
<dbReference type="OrthoDB" id="344730at2"/>
<evidence type="ECO:0000313" key="1">
    <source>
        <dbReference type="EMBL" id="TGK13162.1"/>
    </source>
</evidence>
<sequence>MSDTIWDEHYRKLENMYHGKAPINGFFKPTIRISRMEAEVEIPVREDFFHAARSVHGSVYFKALDDAAFFAANSIVTEVFVLTLTFQLQLTRAIKDGFMTARGKVLQNLGNQIIAESVLYDSRGKEAARGSGVFVKSKMPLSPEIGYVLNRPDESER</sequence>
<dbReference type="Proteomes" id="UP000298458">
    <property type="component" value="Unassembled WGS sequence"/>
</dbReference>
<dbReference type="SUPFAM" id="SSF54637">
    <property type="entry name" value="Thioesterase/thiol ester dehydrase-isomerase"/>
    <property type="match status" value="1"/>
</dbReference>
<reference evidence="1" key="1">
    <citation type="journal article" date="2019" name="PLoS Negl. Trop. Dis.">
        <title>Revisiting the worldwide diversity of Leptospira species in the environment.</title>
        <authorList>
            <person name="Vincent A.T."/>
            <person name="Schiettekatte O."/>
            <person name="Bourhy P."/>
            <person name="Veyrier F.J."/>
            <person name="Picardeau M."/>
        </authorList>
    </citation>
    <scope>NUCLEOTIDE SEQUENCE [LARGE SCALE GENOMIC DNA]</scope>
    <source>
        <strain evidence="1">SSW15</strain>
    </source>
</reference>
<dbReference type="EMBL" id="RQET01000002">
    <property type="protein sequence ID" value="TGK13162.1"/>
    <property type="molecule type" value="Genomic_DNA"/>
</dbReference>
<dbReference type="RefSeq" id="WP_135766672.1">
    <property type="nucleotide sequence ID" value="NZ_RQET01000002.1"/>
</dbReference>
<protein>
    <submittedName>
        <fullName evidence="1">Thioesterase</fullName>
    </submittedName>
</protein>
<accession>A0A4R9GJC8</accession>
<dbReference type="AlphaFoldDB" id="A0A4R9GJC8"/>
<proteinExistence type="predicted"/>
<comment type="caution">
    <text evidence="1">The sequence shown here is derived from an EMBL/GenBank/DDBJ whole genome shotgun (WGS) entry which is preliminary data.</text>
</comment>
<keyword evidence="2" id="KW-1185">Reference proteome</keyword>
<organism evidence="1 2">
    <name type="scientific">Leptospira fletcheri</name>
    <dbReference type="NCBI Taxonomy" id="2484981"/>
    <lineage>
        <taxon>Bacteria</taxon>
        <taxon>Pseudomonadati</taxon>
        <taxon>Spirochaetota</taxon>
        <taxon>Spirochaetia</taxon>
        <taxon>Leptospirales</taxon>
        <taxon>Leptospiraceae</taxon>
        <taxon>Leptospira</taxon>
    </lineage>
</organism>